<keyword evidence="8" id="KW-0627">Porphyrin biosynthesis</keyword>
<dbReference type="Gene3D" id="3.20.20.70">
    <property type="entry name" value="Aldolase class I"/>
    <property type="match status" value="1"/>
</dbReference>
<dbReference type="EC" id="4.2.1.24" evidence="4"/>
<protein>
    <recommendedName>
        <fullName evidence="5">Delta-aminolevulinic acid dehydratase</fullName>
        <ecNumber evidence="4">4.2.1.24</ecNumber>
    </recommendedName>
    <alternativeName>
        <fullName evidence="10">Porphobilinogen synthase</fullName>
    </alternativeName>
</protein>
<evidence type="ECO:0000256" key="9">
    <source>
        <dbReference type="ARBA" id="ARBA00025628"/>
    </source>
</evidence>
<evidence type="ECO:0000256" key="2">
    <source>
        <dbReference type="ARBA" id="ARBA00008055"/>
    </source>
</evidence>
<evidence type="ECO:0000256" key="4">
    <source>
        <dbReference type="ARBA" id="ARBA00012053"/>
    </source>
</evidence>
<evidence type="ECO:0000256" key="12">
    <source>
        <dbReference type="RuleBase" id="RU004161"/>
    </source>
</evidence>
<dbReference type="Proteomes" id="UP001595823">
    <property type="component" value="Unassembled WGS sequence"/>
</dbReference>
<dbReference type="EMBL" id="JBHSDK010000002">
    <property type="protein sequence ID" value="MFC4334056.1"/>
    <property type="molecule type" value="Genomic_DNA"/>
</dbReference>
<comment type="similarity">
    <text evidence="2 12">Belongs to the ALAD family.</text>
</comment>
<accession>A0ABV8TU26</accession>
<dbReference type="SMART" id="SM01004">
    <property type="entry name" value="ALAD"/>
    <property type="match status" value="1"/>
</dbReference>
<evidence type="ECO:0000256" key="7">
    <source>
        <dbReference type="ARBA" id="ARBA00023239"/>
    </source>
</evidence>
<gene>
    <name evidence="13" type="ORF">ACFPET_02465</name>
</gene>
<comment type="caution">
    <text evidence="13">The sequence shown here is derived from an EMBL/GenBank/DDBJ whole genome shotgun (WGS) entry which is preliminary data.</text>
</comment>
<evidence type="ECO:0000313" key="13">
    <source>
        <dbReference type="EMBL" id="MFC4334056.1"/>
    </source>
</evidence>
<dbReference type="PANTHER" id="PTHR11458">
    <property type="entry name" value="DELTA-AMINOLEVULINIC ACID DEHYDRATASE"/>
    <property type="match status" value="1"/>
</dbReference>
<evidence type="ECO:0000256" key="8">
    <source>
        <dbReference type="ARBA" id="ARBA00023244"/>
    </source>
</evidence>
<evidence type="ECO:0000313" key="14">
    <source>
        <dbReference type="Proteomes" id="UP001595823"/>
    </source>
</evidence>
<keyword evidence="14" id="KW-1185">Reference proteome</keyword>
<dbReference type="SUPFAM" id="SSF51569">
    <property type="entry name" value="Aldolase"/>
    <property type="match status" value="1"/>
</dbReference>
<sequence>MTTIPAPRAGAFNFPAYAGMRDGVNPTRARQAIRGLYNHTALTPGHLSAPLLVLTNDADVALPGATTLAGIPALVRRWKGLGISGVKIFTVGTSRSADAAEALEDLTMRHTIEAVKATAENMAVTTEVCGCGWTTSHECVLRRPDGRIDLDATIRFLTELAYRHAQWGADAVSPTAMLDGSVHEIRAILDCEDFEDVSVNPNVAFTTSLYGPFKQVMDTDPATGHRRGLQLETGQAWRTGLEAANRWISEGADALTVQPVMTATDALFMIRMAHMRPLTAYSTSGEWTAFEAMGTAATVEYHEMLVRLGADSILTFAAETVAQTLNEVTVR</sequence>
<dbReference type="PRINTS" id="PR00144">
    <property type="entry name" value="DALDHYDRTASE"/>
</dbReference>
<proteinExistence type="inferred from homology"/>
<evidence type="ECO:0000256" key="10">
    <source>
        <dbReference type="ARBA" id="ARBA00032837"/>
    </source>
</evidence>
<dbReference type="Pfam" id="PF00490">
    <property type="entry name" value="ALAD"/>
    <property type="match status" value="1"/>
</dbReference>
<evidence type="ECO:0000256" key="11">
    <source>
        <dbReference type="ARBA" id="ARBA00047651"/>
    </source>
</evidence>
<dbReference type="InterPro" id="IPR001731">
    <property type="entry name" value="ALAD"/>
</dbReference>
<dbReference type="RefSeq" id="WP_380617791.1">
    <property type="nucleotide sequence ID" value="NZ_JBHSDK010000002.1"/>
</dbReference>
<reference evidence="14" key="1">
    <citation type="journal article" date="2019" name="Int. J. Syst. Evol. Microbiol.">
        <title>The Global Catalogue of Microorganisms (GCM) 10K type strain sequencing project: providing services to taxonomists for standard genome sequencing and annotation.</title>
        <authorList>
            <consortium name="The Broad Institute Genomics Platform"/>
            <consortium name="The Broad Institute Genome Sequencing Center for Infectious Disease"/>
            <person name="Wu L."/>
            <person name="Ma J."/>
        </authorList>
    </citation>
    <scope>NUCLEOTIDE SEQUENCE [LARGE SCALE GENOMIC DNA]</scope>
    <source>
        <strain evidence="14">IBRC-M 10908</strain>
    </source>
</reference>
<evidence type="ECO:0000256" key="1">
    <source>
        <dbReference type="ARBA" id="ARBA00004694"/>
    </source>
</evidence>
<evidence type="ECO:0000256" key="6">
    <source>
        <dbReference type="ARBA" id="ARBA00023133"/>
    </source>
</evidence>
<dbReference type="PANTHER" id="PTHR11458:SF0">
    <property type="entry name" value="DELTA-AMINOLEVULINIC ACID DEHYDRATASE"/>
    <property type="match status" value="1"/>
</dbReference>
<comment type="catalytic activity">
    <reaction evidence="11">
        <text>2 5-aminolevulinate = porphobilinogen + 2 H2O + H(+)</text>
        <dbReference type="Rhea" id="RHEA:24064"/>
        <dbReference type="ChEBI" id="CHEBI:15377"/>
        <dbReference type="ChEBI" id="CHEBI:15378"/>
        <dbReference type="ChEBI" id="CHEBI:58126"/>
        <dbReference type="ChEBI" id="CHEBI:356416"/>
        <dbReference type="EC" id="4.2.1.24"/>
    </reaction>
</comment>
<organism evidence="13 14">
    <name type="scientific">Salininema proteolyticum</name>
    <dbReference type="NCBI Taxonomy" id="1607685"/>
    <lineage>
        <taxon>Bacteria</taxon>
        <taxon>Bacillati</taxon>
        <taxon>Actinomycetota</taxon>
        <taxon>Actinomycetes</taxon>
        <taxon>Glycomycetales</taxon>
        <taxon>Glycomycetaceae</taxon>
        <taxon>Salininema</taxon>
    </lineage>
</organism>
<name>A0ABV8TU26_9ACTN</name>
<evidence type="ECO:0000256" key="5">
    <source>
        <dbReference type="ARBA" id="ARBA00020771"/>
    </source>
</evidence>
<dbReference type="InterPro" id="IPR013785">
    <property type="entry name" value="Aldolase_TIM"/>
</dbReference>
<comment type="function">
    <text evidence="9">Catalyzes an early step in the biosynthesis of tetrapyrroles. Binds two molecules of 5-aminolevulinate per subunit, each at a distinct site, and catalyzes their condensation to form porphobilinogen.</text>
</comment>
<keyword evidence="6" id="KW-0350">Heme biosynthesis</keyword>
<evidence type="ECO:0000256" key="3">
    <source>
        <dbReference type="ARBA" id="ARBA00011823"/>
    </source>
</evidence>
<comment type="pathway">
    <text evidence="1">Porphyrin-containing compound metabolism; protoporphyrin-IX biosynthesis; coproporphyrinogen-III from 5-aminolevulinate: step 1/4.</text>
</comment>
<comment type="subunit">
    <text evidence="3">Homooctamer.</text>
</comment>
<keyword evidence="7" id="KW-0456">Lyase</keyword>